<evidence type="ECO:0008006" key="5">
    <source>
        <dbReference type="Google" id="ProtNLM"/>
    </source>
</evidence>
<evidence type="ECO:0000313" key="3">
    <source>
        <dbReference type="EMBL" id="KAJ3556177.1"/>
    </source>
</evidence>
<feature type="compositionally biased region" description="Low complexity" evidence="1">
    <location>
        <begin position="124"/>
        <end position="175"/>
    </location>
</feature>
<comment type="caution">
    <text evidence="3">The sequence shown here is derived from an EMBL/GenBank/DDBJ whole genome shotgun (WGS) entry which is preliminary data.</text>
</comment>
<proteinExistence type="predicted"/>
<dbReference type="Proteomes" id="UP001213000">
    <property type="component" value="Unassembled WGS sequence"/>
</dbReference>
<dbReference type="AlphaFoldDB" id="A0AAD5VFD8"/>
<accession>A0AAD5VFD8</accession>
<dbReference type="PANTHER" id="PTHR37487">
    <property type="entry name" value="CHROMOSOME 1, WHOLE GENOME SHOTGUN SEQUENCE"/>
    <property type="match status" value="1"/>
</dbReference>
<evidence type="ECO:0000256" key="2">
    <source>
        <dbReference type="SAM" id="SignalP"/>
    </source>
</evidence>
<organism evidence="3 4">
    <name type="scientific">Leucocoprinus birnbaumii</name>
    <dbReference type="NCBI Taxonomy" id="56174"/>
    <lineage>
        <taxon>Eukaryota</taxon>
        <taxon>Fungi</taxon>
        <taxon>Dikarya</taxon>
        <taxon>Basidiomycota</taxon>
        <taxon>Agaricomycotina</taxon>
        <taxon>Agaricomycetes</taxon>
        <taxon>Agaricomycetidae</taxon>
        <taxon>Agaricales</taxon>
        <taxon>Agaricineae</taxon>
        <taxon>Agaricaceae</taxon>
        <taxon>Leucocoprinus</taxon>
    </lineage>
</organism>
<protein>
    <recommendedName>
        <fullName evidence="5">Ser-Thr-rich glycosyl-phosphatidyl-inositol-anchored membrane family-domain-containing protein</fullName>
    </recommendedName>
</protein>
<sequence>MKCTSAFVAAAVLASVQSVVGLMINTPASLVECQPVRLDWSSDPGTAPYYLSVIPGGQPAAPPLKTFPTIDSATSVTWNVDIQAGTSVTIALKDSTGQTVYTSNLQIQSGSSRSCETSTASDISVASGSGAAPAPAATGGASGAVAPSPSAAPASQAPSGSGSAPSASSSARPSSTQNANVRTSNAAVAGLPTQTFTGVASFFAIVGALVF</sequence>
<dbReference type="PANTHER" id="PTHR37487:SF2">
    <property type="entry name" value="EXPRESSED PROTEIN"/>
    <property type="match status" value="1"/>
</dbReference>
<gene>
    <name evidence="3" type="ORF">NP233_g12038</name>
</gene>
<feature type="chain" id="PRO_5042049661" description="Ser-Thr-rich glycosyl-phosphatidyl-inositol-anchored membrane family-domain-containing protein" evidence="2">
    <location>
        <begin position="22"/>
        <end position="211"/>
    </location>
</feature>
<evidence type="ECO:0000313" key="4">
    <source>
        <dbReference type="Proteomes" id="UP001213000"/>
    </source>
</evidence>
<keyword evidence="4" id="KW-1185">Reference proteome</keyword>
<feature type="region of interest" description="Disordered" evidence="1">
    <location>
        <begin position="124"/>
        <end position="179"/>
    </location>
</feature>
<feature type="signal peptide" evidence="2">
    <location>
        <begin position="1"/>
        <end position="21"/>
    </location>
</feature>
<reference evidence="3" key="1">
    <citation type="submission" date="2022-07" db="EMBL/GenBank/DDBJ databases">
        <title>Genome Sequence of Leucocoprinus birnbaumii.</title>
        <authorList>
            <person name="Buettner E."/>
        </authorList>
    </citation>
    <scope>NUCLEOTIDE SEQUENCE</scope>
    <source>
        <strain evidence="3">VT141</strain>
    </source>
</reference>
<dbReference type="EMBL" id="JANIEX010001604">
    <property type="protein sequence ID" value="KAJ3556177.1"/>
    <property type="molecule type" value="Genomic_DNA"/>
</dbReference>
<evidence type="ECO:0000256" key="1">
    <source>
        <dbReference type="SAM" id="MobiDB-lite"/>
    </source>
</evidence>
<name>A0AAD5VFD8_9AGAR</name>
<keyword evidence="2" id="KW-0732">Signal</keyword>